<dbReference type="InterPro" id="IPR013022">
    <property type="entry name" value="Xyl_isomerase-like_TIM-brl"/>
</dbReference>
<dbReference type="Pfam" id="PF01261">
    <property type="entry name" value="AP_endonuc_2"/>
    <property type="match status" value="1"/>
</dbReference>
<name>A0A7W9SKH4_ARMRO</name>
<accession>A0A7W9SKH4</accession>
<dbReference type="EMBL" id="JACHGW010000001">
    <property type="protein sequence ID" value="MBB6048297.1"/>
    <property type="molecule type" value="Genomic_DNA"/>
</dbReference>
<proteinExistence type="predicted"/>
<keyword evidence="2" id="KW-0413">Isomerase</keyword>
<organism evidence="2 3">
    <name type="scientific">Armatimonas rosea</name>
    <dbReference type="NCBI Taxonomy" id="685828"/>
    <lineage>
        <taxon>Bacteria</taxon>
        <taxon>Bacillati</taxon>
        <taxon>Armatimonadota</taxon>
        <taxon>Armatimonadia</taxon>
        <taxon>Armatimonadales</taxon>
        <taxon>Armatimonadaceae</taxon>
        <taxon>Armatimonas</taxon>
    </lineage>
</organism>
<sequence>MTAQKFAICNETFAPLGATDPWSWERTCAFLSQTGYDGVELAPFTFAPDVREISVAQRNEIKRVASDHGLEIVGAHWLLVSPPGLHLHTTDTALRQKTLDYLKALVEFAGDVGAPVLVLGSPKARTIENGDETGAWQRMCETLAGLTETLTACNAVLCPEALPRPEADFLLTQSDAWRMVEEINHPAIRMMLDVKSMCSEGPDAPAALCRQFGARTVHVHANDANRRGPGFGEIDFVPIAAALKEVHFAGYVSVEVFDYSPDPETIARESLTYLKACWERDDEGPR</sequence>
<dbReference type="InterPro" id="IPR050312">
    <property type="entry name" value="IolE/XylAMocC-like"/>
</dbReference>
<dbReference type="PANTHER" id="PTHR12110">
    <property type="entry name" value="HYDROXYPYRUVATE ISOMERASE"/>
    <property type="match status" value="1"/>
</dbReference>
<evidence type="ECO:0000313" key="3">
    <source>
        <dbReference type="Proteomes" id="UP000520814"/>
    </source>
</evidence>
<dbReference type="AlphaFoldDB" id="A0A7W9SKH4"/>
<evidence type="ECO:0000313" key="2">
    <source>
        <dbReference type="EMBL" id="MBB6048297.1"/>
    </source>
</evidence>
<dbReference type="InterPro" id="IPR036237">
    <property type="entry name" value="Xyl_isomerase-like_sf"/>
</dbReference>
<reference evidence="2 3" key="1">
    <citation type="submission" date="2020-08" db="EMBL/GenBank/DDBJ databases">
        <title>Genomic Encyclopedia of Type Strains, Phase IV (KMG-IV): sequencing the most valuable type-strain genomes for metagenomic binning, comparative biology and taxonomic classification.</title>
        <authorList>
            <person name="Goeker M."/>
        </authorList>
    </citation>
    <scope>NUCLEOTIDE SEQUENCE [LARGE SCALE GENOMIC DNA]</scope>
    <source>
        <strain evidence="2 3">DSM 23562</strain>
    </source>
</reference>
<evidence type="ECO:0000259" key="1">
    <source>
        <dbReference type="Pfam" id="PF01261"/>
    </source>
</evidence>
<keyword evidence="3" id="KW-1185">Reference proteome</keyword>
<protein>
    <submittedName>
        <fullName evidence="2">Sugar phosphate isomerase/epimerase</fullName>
    </submittedName>
</protein>
<comment type="caution">
    <text evidence="2">The sequence shown here is derived from an EMBL/GenBank/DDBJ whole genome shotgun (WGS) entry which is preliminary data.</text>
</comment>
<dbReference type="RefSeq" id="WP_184191762.1">
    <property type="nucleotide sequence ID" value="NZ_JACHGW010000001.1"/>
</dbReference>
<dbReference type="GO" id="GO:0016853">
    <property type="term" value="F:isomerase activity"/>
    <property type="evidence" value="ECO:0007669"/>
    <property type="project" value="UniProtKB-KW"/>
</dbReference>
<dbReference type="PANTHER" id="PTHR12110:SF21">
    <property type="entry name" value="XYLOSE ISOMERASE-LIKE TIM BARREL DOMAIN-CONTAINING PROTEIN"/>
    <property type="match status" value="1"/>
</dbReference>
<gene>
    <name evidence="2" type="ORF">HNQ39_000059</name>
</gene>
<dbReference type="Gene3D" id="3.20.20.150">
    <property type="entry name" value="Divalent-metal-dependent TIM barrel enzymes"/>
    <property type="match status" value="1"/>
</dbReference>
<dbReference type="Proteomes" id="UP000520814">
    <property type="component" value="Unassembled WGS sequence"/>
</dbReference>
<feature type="domain" description="Xylose isomerase-like TIM barrel" evidence="1">
    <location>
        <begin position="29"/>
        <end position="277"/>
    </location>
</feature>
<dbReference type="SUPFAM" id="SSF51658">
    <property type="entry name" value="Xylose isomerase-like"/>
    <property type="match status" value="1"/>
</dbReference>